<accession>A0A928VY43</accession>
<keyword evidence="3" id="KW-1185">Reference proteome</keyword>
<dbReference type="Proteomes" id="UP000621799">
    <property type="component" value="Unassembled WGS sequence"/>
</dbReference>
<reference evidence="2" key="1">
    <citation type="submission" date="2020-10" db="EMBL/GenBank/DDBJ databases">
        <authorList>
            <person name="Castelo-Branco R."/>
            <person name="Eusebio N."/>
            <person name="Adriana R."/>
            <person name="Vieira A."/>
            <person name="Brugerolle De Fraissinette N."/>
            <person name="Rezende De Castro R."/>
            <person name="Schneider M.P."/>
            <person name="Vasconcelos V."/>
            <person name="Leao P.N."/>
        </authorList>
    </citation>
    <scope>NUCLEOTIDE SEQUENCE</scope>
    <source>
        <strain evidence="2">LEGE 11467</strain>
    </source>
</reference>
<name>A0A928VY43_9CYAN</name>
<feature type="compositionally biased region" description="Pro residues" evidence="1">
    <location>
        <begin position="10"/>
        <end position="27"/>
    </location>
</feature>
<evidence type="ECO:0000313" key="2">
    <source>
        <dbReference type="EMBL" id="MBE9041759.1"/>
    </source>
</evidence>
<organism evidence="2 3">
    <name type="scientific">Zarconia navalis LEGE 11467</name>
    <dbReference type="NCBI Taxonomy" id="1828826"/>
    <lineage>
        <taxon>Bacteria</taxon>
        <taxon>Bacillati</taxon>
        <taxon>Cyanobacteriota</taxon>
        <taxon>Cyanophyceae</taxon>
        <taxon>Oscillatoriophycideae</taxon>
        <taxon>Oscillatoriales</taxon>
        <taxon>Oscillatoriales incertae sedis</taxon>
        <taxon>Zarconia</taxon>
        <taxon>Zarconia navalis</taxon>
    </lineage>
</organism>
<protein>
    <submittedName>
        <fullName evidence="2">Uncharacterized protein</fullName>
    </submittedName>
</protein>
<evidence type="ECO:0000313" key="3">
    <source>
        <dbReference type="Proteomes" id="UP000621799"/>
    </source>
</evidence>
<feature type="non-terminal residue" evidence="2">
    <location>
        <position position="1"/>
    </location>
</feature>
<proteinExistence type="predicted"/>
<dbReference type="AlphaFoldDB" id="A0A928VY43"/>
<comment type="caution">
    <text evidence="2">The sequence shown here is derived from an EMBL/GenBank/DDBJ whole genome shotgun (WGS) entry which is preliminary data.</text>
</comment>
<evidence type="ECO:0000256" key="1">
    <source>
        <dbReference type="SAM" id="MobiDB-lite"/>
    </source>
</evidence>
<gene>
    <name evidence="2" type="ORF">IQ235_13315</name>
</gene>
<sequence length="46" mass="4967">PCPSDEYPRPPKPIPLPWPIPPKPIGPPDVTTLAIGEEGGDPIDLW</sequence>
<dbReference type="EMBL" id="JADEXN010000242">
    <property type="protein sequence ID" value="MBE9041759.1"/>
    <property type="molecule type" value="Genomic_DNA"/>
</dbReference>
<feature type="region of interest" description="Disordered" evidence="1">
    <location>
        <begin position="1"/>
        <end position="46"/>
    </location>
</feature>